<dbReference type="InterPro" id="IPR012902">
    <property type="entry name" value="N_methyl_site"/>
</dbReference>
<proteinExistence type="predicted"/>
<dbReference type="Pfam" id="PF07963">
    <property type="entry name" value="N_methyl"/>
    <property type="match status" value="1"/>
</dbReference>
<organism evidence="2">
    <name type="scientific">human gut metagenome</name>
    <dbReference type="NCBI Taxonomy" id="408170"/>
    <lineage>
        <taxon>unclassified sequences</taxon>
        <taxon>metagenomes</taxon>
        <taxon>organismal metagenomes</taxon>
    </lineage>
</organism>
<dbReference type="PROSITE" id="PS00409">
    <property type="entry name" value="PROKAR_NTER_METHYL"/>
    <property type="match status" value="1"/>
</dbReference>
<evidence type="ECO:0000313" key="2">
    <source>
        <dbReference type="EMBL" id="ETJ19373.1"/>
    </source>
</evidence>
<dbReference type="EMBL" id="AZMM01018523">
    <property type="protein sequence ID" value="ETJ19373.1"/>
    <property type="molecule type" value="Genomic_DNA"/>
</dbReference>
<name>W1WMM6_9ZZZZ</name>
<gene>
    <name evidence="2" type="ORF">Q604_UNBC18523G0001</name>
</gene>
<keyword evidence="1" id="KW-0472">Membrane</keyword>
<keyword evidence="1" id="KW-0812">Transmembrane</keyword>
<feature type="transmembrane region" description="Helical" evidence="1">
    <location>
        <begin position="12"/>
        <end position="31"/>
    </location>
</feature>
<keyword evidence="1" id="KW-1133">Transmembrane helix</keyword>
<comment type="caution">
    <text evidence="2">The sequence shown here is derived from an EMBL/GenBank/DDBJ whole genome shotgun (WGS) entry which is preliminary data.</text>
</comment>
<evidence type="ECO:0000256" key="1">
    <source>
        <dbReference type="SAM" id="Phobius"/>
    </source>
</evidence>
<reference evidence="2" key="1">
    <citation type="submission" date="2013-12" db="EMBL/GenBank/DDBJ databases">
        <title>A Varibaculum cambriense genome reconstructed from a premature infant gut community with otherwise low bacterial novelty that shifts toward anaerobic metabolism during the third week of life.</title>
        <authorList>
            <person name="Brown C.T."/>
            <person name="Sharon I."/>
            <person name="Thomas B.C."/>
            <person name="Castelle C.J."/>
            <person name="Morowitz M.J."/>
            <person name="Banfield J.F."/>
        </authorList>
    </citation>
    <scope>NUCLEOTIDE SEQUENCE</scope>
</reference>
<dbReference type="AlphaFoldDB" id="W1WMM6"/>
<sequence>MKKKSGFTLLEMIIVLSMTILILGMVTSVFMTGNKVFADSDVKTTLQMEAKGIQEKLSDICMEASKEPTINGDEIVFEDEKRQKTIINKNSNSLSILINDKDGNEVSKKILSENIKSFEFEYSDNLFEIFLELQKDKGFSKNNSYKIQFTITPRNIK</sequence>
<evidence type="ECO:0008006" key="3">
    <source>
        <dbReference type="Google" id="ProtNLM"/>
    </source>
</evidence>
<accession>W1WMM6</accession>
<protein>
    <recommendedName>
        <fullName evidence="3">Prepilin-type N-terminal cleavage/methylation domain-containing protein</fullName>
    </recommendedName>
</protein>